<dbReference type="InterPro" id="IPR009050">
    <property type="entry name" value="Globin-like_sf"/>
</dbReference>
<dbReference type="GO" id="GO:0046872">
    <property type="term" value="F:metal ion binding"/>
    <property type="evidence" value="ECO:0007669"/>
    <property type="project" value="UniProtKB-KW"/>
</dbReference>
<evidence type="ECO:0000313" key="5">
    <source>
        <dbReference type="EMBL" id="RCW78587.1"/>
    </source>
</evidence>
<dbReference type="Gene3D" id="1.10.490.10">
    <property type="entry name" value="Globins"/>
    <property type="match status" value="1"/>
</dbReference>
<sequence>MYAQTKAIGPVVVPGVSISLTRRNLVAGLALIAGAATALVAADNADAETKQSVTEKSLYERLGGVFAIAAVVDHFSEAVVKNPIVGKKSKNPQLRKWHTKNLERLPGLKFMRTLWVCDISGGPFKFSATKPGTTPLGLEEAHRDLRISPSEFDEVAAELGRTLDYFKIPKREKTEVLSAFAAHKNEVTAGYKRS</sequence>
<evidence type="ECO:0000256" key="4">
    <source>
        <dbReference type="ARBA" id="ARBA00023004"/>
    </source>
</evidence>
<dbReference type="GO" id="GO:0020037">
    <property type="term" value="F:heme binding"/>
    <property type="evidence" value="ECO:0007669"/>
    <property type="project" value="InterPro"/>
</dbReference>
<dbReference type="AlphaFoldDB" id="A0A368YI96"/>
<evidence type="ECO:0000256" key="3">
    <source>
        <dbReference type="ARBA" id="ARBA00022723"/>
    </source>
</evidence>
<keyword evidence="2" id="KW-0349">Heme</keyword>
<dbReference type="OrthoDB" id="9795814at2"/>
<keyword evidence="4" id="KW-0408">Iron</keyword>
<dbReference type="Pfam" id="PF01152">
    <property type="entry name" value="Bac_globin"/>
    <property type="match status" value="1"/>
</dbReference>
<keyword evidence="6" id="KW-1185">Reference proteome</keyword>
<organism evidence="5 6">
    <name type="scientific">Phyllobacterium bourgognense</name>
    <dbReference type="NCBI Taxonomy" id="314236"/>
    <lineage>
        <taxon>Bacteria</taxon>
        <taxon>Pseudomonadati</taxon>
        <taxon>Pseudomonadota</taxon>
        <taxon>Alphaproteobacteria</taxon>
        <taxon>Hyphomicrobiales</taxon>
        <taxon>Phyllobacteriaceae</taxon>
        <taxon>Phyllobacterium</taxon>
    </lineage>
</organism>
<dbReference type="GO" id="GO:0019825">
    <property type="term" value="F:oxygen binding"/>
    <property type="evidence" value="ECO:0007669"/>
    <property type="project" value="InterPro"/>
</dbReference>
<evidence type="ECO:0000256" key="2">
    <source>
        <dbReference type="ARBA" id="ARBA00022617"/>
    </source>
</evidence>
<dbReference type="InterPro" id="IPR001486">
    <property type="entry name" value="Hemoglobin_trunc"/>
</dbReference>
<protein>
    <submittedName>
        <fullName evidence="5">Hemoglobin</fullName>
    </submittedName>
</protein>
<evidence type="ECO:0000313" key="6">
    <source>
        <dbReference type="Proteomes" id="UP000253324"/>
    </source>
</evidence>
<reference evidence="5 6" key="1">
    <citation type="submission" date="2018-07" db="EMBL/GenBank/DDBJ databases">
        <title>Genomic Encyclopedia of Type Strains, Phase III (KMG-III): the genomes of soil and plant-associated and newly described type strains.</title>
        <authorList>
            <person name="Whitman W."/>
        </authorList>
    </citation>
    <scope>NUCLEOTIDE SEQUENCE [LARGE SCALE GENOMIC DNA]</scope>
    <source>
        <strain evidence="5 6">31-25a</strain>
    </source>
</reference>
<accession>A0A368YI96</accession>
<evidence type="ECO:0000256" key="1">
    <source>
        <dbReference type="ARBA" id="ARBA00022448"/>
    </source>
</evidence>
<comment type="caution">
    <text evidence="5">The sequence shown here is derived from an EMBL/GenBank/DDBJ whole genome shotgun (WGS) entry which is preliminary data.</text>
</comment>
<dbReference type="EMBL" id="QPJM01000023">
    <property type="protein sequence ID" value="RCW78587.1"/>
    <property type="molecule type" value="Genomic_DNA"/>
</dbReference>
<dbReference type="InterPro" id="IPR012292">
    <property type="entry name" value="Globin/Proto"/>
</dbReference>
<dbReference type="RefSeq" id="WP_114432572.1">
    <property type="nucleotide sequence ID" value="NZ_QPJM01000023.1"/>
</dbReference>
<gene>
    <name evidence="5" type="ORF">C7476_12316</name>
</gene>
<keyword evidence="3" id="KW-0479">Metal-binding</keyword>
<name>A0A368YI96_9HYPH</name>
<proteinExistence type="predicted"/>
<dbReference type="Proteomes" id="UP000253324">
    <property type="component" value="Unassembled WGS sequence"/>
</dbReference>
<keyword evidence="1" id="KW-0813">Transport</keyword>
<dbReference type="SUPFAM" id="SSF46458">
    <property type="entry name" value="Globin-like"/>
    <property type="match status" value="1"/>
</dbReference>